<feature type="compositionally biased region" description="Basic residues" evidence="7">
    <location>
        <begin position="1356"/>
        <end position="1376"/>
    </location>
</feature>
<gene>
    <name evidence="9" type="ORF">PGQ11_012815</name>
</gene>
<dbReference type="Pfam" id="PF04182">
    <property type="entry name" value="B-block_TFIIIC"/>
    <property type="match status" value="1"/>
</dbReference>
<feature type="region of interest" description="Disordered" evidence="7">
    <location>
        <begin position="787"/>
        <end position="857"/>
    </location>
</feature>
<evidence type="ECO:0000256" key="1">
    <source>
        <dbReference type="ARBA" id="ARBA00004123"/>
    </source>
</evidence>
<comment type="caution">
    <text evidence="9">The sequence shown here is derived from an EMBL/GenBank/DDBJ whole genome shotgun (WGS) entry which is preliminary data.</text>
</comment>
<keyword evidence="4" id="KW-0804">Transcription</keyword>
<evidence type="ECO:0000256" key="6">
    <source>
        <dbReference type="PROSITE-ProRule" id="PRU00042"/>
    </source>
</evidence>
<keyword evidence="9" id="KW-0648">Protein biosynthesis</keyword>
<evidence type="ECO:0000313" key="10">
    <source>
        <dbReference type="Proteomes" id="UP001390339"/>
    </source>
</evidence>
<feature type="domain" description="C2H2-type" evidence="8">
    <location>
        <begin position="858"/>
        <end position="886"/>
    </location>
</feature>
<comment type="subcellular location">
    <subcellularLocation>
        <location evidence="1">Nucleus</location>
    </subcellularLocation>
</comment>
<dbReference type="PANTHER" id="PTHR15180:SF1">
    <property type="entry name" value="GENERAL TRANSCRIPTION FACTOR 3C POLYPEPTIDE 1"/>
    <property type="match status" value="1"/>
</dbReference>
<sequence length="2203" mass="243440">MNRGLDDLLEWLLTEIGFSGLEGFSPLHLVKAVKTFYSQSGVDPEGLDPDAPQPLPSSEVVNGQEVGEKDIAQASVVWNWLTSRNDVIVGDDNRFKGISLKEALDLSGYVPPTAPDPSGSVSQTLPEANGNPEPAAPEPTASKEDAGTNSRRAGKSARQVTPRLHLSEERLWKAIAGHQPDLKRVPQFEWQALVAIASVREVGILQGDLVRLTNQDKRSLPTRTDKLLQKGYIVKQPVMLRGCRTSKIWLAQFAHHARQETINEGLASAKVDLSRETLTKNWDPVPFSHFWNGARVDHIALAQGFLAIVKAFGKIRYCDIRIKLDIVGKTSQMRAMGKSSRWFAHRGIVEFRPMKAPDSNRVFKDCVEFIRDPTAEEWQAFRKTPTTRMRLKEPSSRRKAKSTASVPDPTKTGSKLSRSAQTELKTEQALIASLPNPAMIRLSAWDPYKPLINTVFDIIKRSGTEGTSNLNIGYFLLGWPYRKWIFSMTTLLGQQRVHPEHMRPYSVTAQLVRRGKTMTYSFFATCNIRAEIGGSKPAPNGEEPENVENAITSDASPPTDLNSKYGFSAPPAKVFLRKSGAKYVSMPKKMEMLPPVIPSEIITPSRHPIWRTRKPRTSQPKYEEEKSEQLSETPTRRKRLLRGRRSITPSPNAEQSEAQPEPMEIDDPQPSDQTTELLHEAMDVDDPQPAEAVSAVPLPAEAKVDAMPPPPLPSGVFYGKPNSLDPRKTKGRKRKSLVLMIRHPSLKKPIETWQQNEVRNGPTDTNPEQNRQTPSCGMEIVAPAENGSVSTMTPNNSERPVTPAFQPTQEMVPPASQEDASVLADGSEPLPSTDQKESTPAAGVTPHNKKSRRGGKGFVCETCGNEWKNSNGLEYHQKKSQSTCNPAWVPPPPNPEILVARRRKPKETPLPATLSTPSKSPMKDQKQSQVAVLPTKRPNRARVDTPQEASPARGTSSHQSTVLLNVGQIHSGPEPSPAARHLPSVANGSASNGEQMRKAYSLTPQPLMAMGSPMVPVVDVGPENEESNLARPSPYPISGLETAETTPAPTPKVDLPARATPDYPQPNPTHNAIPQAQATQDVPSNSGNVGGLVPAPTAPRVTSKQARREMARQRRMRTTSLIEELLRDNEGAFPGDHALHVVISSIWPRRFNDDIDPPDQKACDAIVKQMTGAKVLRQDHYGFKNPQGQVKSISVISKPSVGQGEEALREKILGIKEKAIELYPDPYIPPSLSMLLGGLDPAETVGVGDASSVRTALTSIAKGSVRKSVLTLDYHMPLEASTLARADRLSAPESTKRTHEDSTDPNEEGSRAAKRQKSHEDAGSGSNLIFTHPMITAEDVGRADGVGQHADATNRGRGRGRGRGVGRGRGGGRGRGRGNTTARGRGGGQGPGRGRGRKRGNVALDDHSSGRPSKAARYLWTAESDLSVLWNLDADLPNVQRAIQLSESARVILTQPADLTATQQDDSDDDDDEDTFLAEIPPPSETAPVEDSMVDPRMQTDAEFNVRFVPMNRIGAHGDGVWPGKLPKGSKPDGPGDSFTMVGKFPTTQWFFRENIPQSSQEMIAMATGASQKLTQAQVTLAPNYGDFLQNLVDIQAWELSSEGAYLQFSGTVAPEYAFISLGADGKHESAGTMPELEWPQDLQYTAANLTQDIAEAPSDDEICVPVGAAAQFLLPLAGSEATPKHWAKENAPRKRRKYTRRGPVTIRRDIVYKTRPLRELPPLSRGRWNQRSEAAAEVGLFDGEHHLLVAFLVLKAMTGGVERIIDWGMLIRLFPQMSLSGLRRFWSKMGRERRSFIDAFNSRFPAAFMEAYEQRKLPPIDYDNLEKYDWKTLINWAAKLKTHQQVELPPRREVLRDKYMLQEPPETEARWRDEWFGPITSAHARIDGSASEPMIVPISSGTDDDVLMKLATSWIKALCNSNSRCTVGEDVRDRLSKLGRGDMDKKGLNALLERAVSSLIHDRVISRVKGKYMGQIFKLNNNFERRAEKLAHMEKFAEASRFKSELDMCFRRGDTMAVPLDANAGTVMAIINLQAEGRLMLEHVNFPDVPFGFEPSNYEGRMFPKSYYHFDVRLVPTDSYLYSEDIPMAVEANRMPVPEKGPVGEVPIWRDFFGNLETDRWVQYVCLVVFSLATKGPLNAKSAAVLLHPMVEVFEVNLIVQWIQSLGILESTIDGHGWTVGEWWWLIIGNMVDLKEKGVATA</sequence>
<keyword evidence="2" id="KW-0597">Phosphoprotein</keyword>
<evidence type="ECO:0000259" key="8">
    <source>
        <dbReference type="PROSITE" id="PS50157"/>
    </source>
</evidence>
<keyword evidence="9" id="KW-0396">Initiation factor</keyword>
<feature type="region of interest" description="Disordered" evidence="7">
    <location>
        <begin position="533"/>
        <end position="564"/>
    </location>
</feature>
<feature type="compositionally biased region" description="Polar residues" evidence="7">
    <location>
        <begin position="787"/>
        <end position="809"/>
    </location>
</feature>
<feature type="region of interest" description="Disordered" evidence="7">
    <location>
        <begin position="1285"/>
        <end position="1327"/>
    </location>
</feature>
<feature type="compositionally biased region" description="Polar residues" evidence="7">
    <location>
        <begin position="1068"/>
        <end position="1087"/>
    </location>
</feature>
<dbReference type="InterPro" id="IPR044210">
    <property type="entry name" value="Tfc3-like"/>
</dbReference>
<evidence type="ECO:0000256" key="2">
    <source>
        <dbReference type="ARBA" id="ARBA00022553"/>
    </source>
</evidence>
<dbReference type="InterPro" id="IPR013087">
    <property type="entry name" value="Znf_C2H2_type"/>
</dbReference>
<dbReference type="PANTHER" id="PTHR15180">
    <property type="entry name" value="GENERAL TRANSCRIPTION FACTOR 3C POLYPEPTIDE 1"/>
    <property type="match status" value="1"/>
</dbReference>
<feature type="compositionally biased region" description="Gly residues" evidence="7">
    <location>
        <begin position="1384"/>
        <end position="1393"/>
    </location>
</feature>
<dbReference type="Proteomes" id="UP001390339">
    <property type="component" value="Unassembled WGS sequence"/>
</dbReference>
<feature type="region of interest" description="Disordered" evidence="7">
    <location>
        <begin position="607"/>
        <end position="672"/>
    </location>
</feature>
<feature type="compositionally biased region" description="Polar residues" evidence="7">
    <location>
        <begin position="953"/>
        <end position="963"/>
    </location>
</feature>
<feature type="compositionally biased region" description="Acidic residues" evidence="7">
    <location>
        <begin position="1465"/>
        <end position="1476"/>
    </location>
</feature>
<keyword evidence="6" id="KW-0862">Zinc</keyword>
<feature type="region of interest" description="Disordered" evidence="7">
    <location>
        <begin position="386"/>
        <end position="421"/>
    </location>
</feature>
<feature type="compositionally biased region" description="Basic and acidic residues" evidence="7">
    <location>
        <begin position="1285"/>
        <end position="1302"/>
    </location>
</feature>
<dbReference type="InterPro" id="IPR007309">
    <property type="entry name" value="TFIIIC_Bblock-bd"/>
</dbReference>
<feature type="region of interest" description="Disordered" evidence="7">
    <location>
        <begin position="715"/>
        <end position="735"/>
    </location>
</feature>
<feature type="compositionally biased region" description="Polar residues" evidence="7">
    <location>
        <begin position="647"/>
        <end position="658"/>
    </location>
</feature>
<evidence type="ECO:0000256" key="3">
    <source>
        <dbReference type="ARBA" id="ARBA00023125"/>
    </source>
</evidence>
<feature type="region of interest" description="Disordered" evidence="7">
    <location>
        <begin position="1340"/>
        <end position="1413"/>
    </location>
</feature>
<keyword evidence="6" id="KW-0479">Metal-binding</keyword>
<feature type="region of interest" description="Disordered" evidence="7">
    <location>
        <begin position="902"/>
        <end position="995"/>
    </location>
</feature>
<organism evidence="9 10">
    <name type="scientific">Apiospora arundinis</name>
    <dbReference type="NCBI Taxonomy" id="335852"/>
    <lineage>
        <taxon>Eukaryota</taxon>
        <taxon>Fungi</taxon>
        <taxon>Dikarya</taxon>
        <taxon>Ascomycota</taxon>
        <taxon>Pezizomycotina</taxon>
        <taxon>Sordariomycetes</taxon>
        <taxon>Xylariomycetidae</taxon>
        <taxon>Amphisphaeriales</taxon>
        <taxon>Apiosporaceae</taxon>
        <taxon>Apiospora</taxon>
    </lineage>
</organism>
<evidence type="ECO:0000256" key="4">
    <source>
        <dbReference type="ARBA" id="ARBA00023163"/>
    </source>
</evidence>
<keyword evidence="6" id="KW-0863">Zinc-finger</keyword>
<feature type="compositionally biased region" description="Polar residues" evidence="7">
    <location>
        <begin position="411"/>
        <end position="421"/>
    </location>
</feature>
<evidence type="ECO:0000256" key="5">
    <source>
        <dbReference type="ARBA" id="ARBA00023242"/>
    </source>
</evidence>
<reference evidence="9 10" key="1">
    <citation type="journal article" date="2024" name="IMA Fungus">
        <title>Apiospora arundinis, a panoply of carbohydrate-active enzymes and secondary metabolites.</title>
        <authorList>
            <person name="Sorensen T."/>
            <person name="Petersen C."/>
            <person name="Muurmann A.T."/>
            <person name="Christiansen J.V."/>
            <person name="Brundto M.L."/>
            <person name="Overgaard C.K."/>
            <person name="Boysen A.T."/>
            <person name="Wollenberg R.D."/>
            <person name="Larsen T.O."/>
            <person name="Sorensen J.L."/>
            <person name="Nielsen K.L."/>
            <person name="Sondergaard T.E."/>
        </authorList>
    </citation>
    <scope>NUCLEOTIDE SEQUENCE [LARGE SCALE GENOMIC DNA]</scope>
    <source>
        <strain evidence="9 10">AAU 773</strain>
    </source>
</reference>
<dbReference type="Pfam" id="PF20222">
    <property type="entry name" value="DUF6581"/>
    <property type="match status" value="1"/>
</dbReference>
<dbReference type="InterPro" id="IPR046488">
    <property type="entry name" value="Sfc3/Tfc3_C"/>
</dbReference>
<name>A0ABR2I3F5_9PEZI</name>
<keyword evidence="3" id="KW-0238">DNA-binding</keyword>
<feature type="compositionally biased region" description="Polar residues" evidence="7">
    <location>
        <begin position="549"/>
        <end position="562"/>
    </location>
</feature>
<proteinExistence type="predicted"/>
<accession>A0ABR2I3F5</accession>
<feature type="compositionally biased region" description="Basic residues" evidence="7">
    <location>
        <begin position="636"/>
        <end position="645"/>
    </location>
</feature>
<evidence type="ECO:0000313" key="9">
    <source>
        <dbReference type="EMBL" id="KAK8856903.1"/>
    </source>
</evidence>
<dbReference type="EMBL" id="JAPCWZ010000007">
    <property type="protein sequence ID" value="KAK8856903.1"/>
    <property type="molecule type" value="Genomic_DNA"/>
</dbReference>
<feature type="region of interest" description="Disordered" evidence="7">
    <location>
        <begin position="1023"/>
        <end position="1114"/>
    </location>
</feature>
<keyword evidence="10" id="KW-1185">Reference proteome</keyword>
<feature type="region of interest" description="Disordered" evidence="7">
    <location>
        <begin position="107"/>
        <end position="161"/>
    </location>
</feature>
<protein>
    <submittedName>
        <fullName evidence="9">Tfiiic transcription initiation factor complex subunits tfc3</fullName>
    </submittedName>
</protein>
<feature type="compositionally biased region" description="Polar residues" evidence="7">
    <location>
        <begin position="752"/>
        <end position="774"/>
    </location>
</feature>
<feature type="region of interest" description="Disordered" evidence="7">
    <location>
        <begin position="748"/>
        <end position="774"/>
    </location>
</feature>
<feature type="region of interest" description="Disordered" evidence="7">
    <location>
        <begin position="1456"/>
        <end position="1491"/>
    </location>
</feature>
<evidence type="ECO:0000256" key="7">
    <source>
        <dbReference type="SAM" id="MobiDB-lite"/>
    </source>
</evidence>
<dbReference type="PROSITE" id="PS50157">
    <property type="entry name" value="ZINC_FINGER_C2H2_2"/>
    <property type="match status" value="1"/>
</dbReference>
<dbReference type="GO" id="GO:0003743">
    <property type="term" value="F:translation initiation factor activity"/>
    <property type="evidence" value="ECO:0007669"/>
    <property type="project" value="UniProtKB-KW"/>
</dbReference>
<keyword evidence="5" id="KW-0539">Nucleus</keyword>